<dbReference type="AlphaFoldDB" id="A0A4Y7RE11"/>
<evidence type="ECO:0000313" key="3">
    <source>
        <dbReference type="Proteomes" id="UP000298324"/>
    </source>
</evidence>
<name>A0A4Y7RE11_9FIRM</name>
<proteinExistence type="predicted"/>
<dbReference type="RefSeq" id="WP_282432414.1">
    <property type="nucleotide sequence ID" value="NZ_QFGA01000001.1"/>
</dbReference>
<organism evidence="2 3">
    <name type="scientific">Pelotomaculum schinkii</name>
    <dbReference type="NCBI Taxonomy" id="78350"/>
    <lineage>
        <taxon>Bacteria</taxon>
        <taxon>Bacillati</taxon>
        <taxon>Bacillota</taxon>
        <taxon>Clostridia</taxon>
        <taxon>Eubacteriales</taxon>
        <taxon>Desulfotomaculaceae</taxon>
        <taxon>Pelotomaculum</taxon>
    </lineage>
</organism>
<protein>
    <submittedName>
        <fullName evidence="2">Uncharacterized protein</fullName>
    </submittedName>
</protein>
<dbReference type="EMBL" id="QFGA01000001">
    <property type="protein sequence ID" value="TEB06942.1"/>
    <property type="molecule type" value="Genomic_DNA"/>
</dbReference>
<evidence type="ECO:0000256" key="1">
    <source>
        <dbReference type="SAM" id="Phobius"/>
    </source>
</evidence>
<reference evidence="2 3" key="1">
    <citation type="journal article" date="2018" name="Environ. Microbiol.">
        <title>Novel energy conservation strategies and behaviour of Pelotomaculum schinkii driving syntrophic propionate catabolism.</title>
        <authorList>
            <person name="Hidalgo-Ahumada C.A.P."/>
            <person name="Nobu M.K."/>
            <person name="Narihiro T."/>
            <person name="Tamaki H."/>
            <person name="Liu W.T."/>
            <person name="Kamagata Y."/>
            <person name="Stams A.J.M."/>
            <person name="Imachi H."/>
            <person name="Sousa D.Z."/>
        </authorList>
    </citation>
    <scope>NUCLEOTIDE SEQUENCE [LARGE SCALE GENOMIC DNA]</scope>
    <source>
        <strain evidence="2 3">HH</strain>
    </source>
</reference>
<keyword evidence="1" id="KW-0472">Membrane</keyword>
<dbReference type="Proteomes" id="UP000298324">
    <property type="component" value="Unassembled WGS sequence"/>
</dbReference>
<comment type="caution">
    <text evidence="2">The sequence shown here is derived from an EMBL/GenBank/DDBJ whole genome shotgun (WGS) entry which is preliminary data.</text>
</comment>
<keyword evidence="3" id="KW-1185">Reference proteome</keyword>
<keyword evidence="1" id="KW-0812">Transmembrane</keyword>
<keyword evidence="1" id="KW-1133">Transmembrane helix</keyword>
<evidence type="ECO:0000313" key="2">
    <source>
        <dbReference type="EMBL" id="TEB06942.1"/>
    </source>
</evidence>
<sequence>MADVKIEQAGFGNAAFIFFLIFILLVFGVGFWAFGGGGCI</sequence>
<feature type="transmembrane region" description="Helical" evidence="1">
    <location>
        <begin position="12"/>
        <end position="34"/>
    </location>
</feature>
<accession>A0A4Y7RE11</accession>
<gene>
    <name evidence="2" type="ORF">Psch_00476</name>
</gene>